<gene>
    <name evidence="1" type="ORF">VSH64_09305</name>
</gene>
<sequence>MGGFRERARPGFRLPHVWLDDGRSVLDVLGPDLTLVRTDPGIDVAPWVDTARSLGIPLTVVDLPERWPDRYPAALLLVRPDQHVAWMGGADAHPGELLRTVTGRVTARQR</sequence>
<dbReference type="Gene3D" id="3.40.30.120">
    <property type="match status" value="1"/>
</dbReference>
<evidence type="ECO:0000313" key="2">
    <source>
        <dbReference type="Proteomes" id="UP001330812"/>
    </source>
</evidence>
<keyword evidence="2" id="KW-1185">Reference proteome</keyword>
<reference evidence="1 2" key="1">
    <citation type="journal article" date="2015" name="Int. J. Syst. Evol. Microbiol.">
        <title>Amycolatopsis rhabdoformis sp. nov., an actinomycete isolated from a tropical forest soil.</title>
        <authorList>
            <person name="Souza W.R."/>
            <person name="Silva R.E."/>
            <person name="Goodfellow M."/>
            <person name="Busarakam K."/>
            <person name="Figueiro F.S."/>
            <person name="Ferreira D."/>
            <person name="Rodrigues-Filho E."/>
            <person name="Moraes L.A.B."/>
            <person name="Zucchi T.D."/>
        </authorList>
    </citation>
    <scope>NUCLEOTIDE SEQUENCE [LARGE SCALE GENOMIC DNA]</scope>
    <source>
        <strain evidence="1 2">NCIMB 14900</strain>
    </source>
</reference>
<dbReference type="Pfam" id="PF21274">
    <property type="entry name" value="Rng_hyd_C"/>
    <property type="match status" value="1"/>
</dbReference>
<evidence type="ECO:0008006" key="3">
    <source>
        <dbReference type="Google" id="ProtNLM"/>
    </source>
</evidence>
<accession>A0ABZ1IN46</accession>
<dbReference type="EMBL" id="CP142149">
    <property type="protein sequence ID" value="WSE35121.1"/>
    <property type="molecule type" value="Genomic_DNA"/>
</dbReference>
<name>A0ABZ1IN46_9PSEU</name>
<proteinExistence type="predicted"/>
<dbReference type="Proteomes" id="UP001330812">
    <property type="component" value="Chromosome"/>
</dbReference>
<evidence type="ECO:0000313" key="1">
    <source>
        <dbReference type="EMBL" id="WSE35121.1"/>
    </source>
</evidence>
<protein>
    <recommendedName>
        <fullName evidence="3">FAD-dependent oxidoreductase</fullName>
    </recommendedName>
</protein>
<organism evidence="1 2">
    <name type="scientific">Amycolatopsis rhabdoformis</name>
    <dbReference type="NCBI Taxonomy" id="1448059"/>
    <lineage>
        <taxon>Bacteria</taxon>
        <taxon>Bacillati</taxon>
        <taxon>Actinomycetota</taxon>
        <taxon>Actinomycetes</taxon>
        <taxon>Pseudonocardiales</taxon>
        <taxon>Pseudonocardiaceae</taxon>
        <taxon>Amycolatopsis</taxon>
    </lineage>
</organism>